<name>A0A830PMA9_LACGA</name>
<dbReference type="EMBL" id="CP000413">
    <property type="protein sequence ID" value="ABJ59545.1"/>
    <property type="molecule type" value="Genomic_DNA"/>
</dbReference>
<evidence type="ECO:0000313" key="2">
    <source>
        <dbReference type="Proteomes" id="UP000000664"/>
    </source>
</evidence>
<dbReference type="Proteomes" id="UP000000664">
    <property type="component" value="Chromosome"/>
</dbReference>
<reference evidence="1 2" key="1">
    <citation type="journal article" date="2006" name="Proc. Natl. Acad. Sci. U.S.A.">
        <title>Comparative genomics of the lactic acid bacteria.</title>
        <authorList>
            <person name="Makarova K."/>
            <person name="Slesarev A."/>
            <person name="Wolf Y."/>
            <person name="Sorokin A."/>
            <person name="Mirkin B."/>
            <person name="Koonin E."/>
            <person name="Pavlov A."/>
            <person name="Pavlova N."/>
            <person name="Karamychev V."/>
            <person name="Polouchine N."/>
            <person name="Shakhova V."/>
            <person name="Grigoriev I."/>
            <person name="Lou Y."/>
            <person name="Rohksar D."/>
            <person name="Lucas S."/>
            <person name="Huang K."/>
            <person name="Goodstein D.M."/>
            <person name="Hawkins T."/>
            <person name="Plengvidhya V."/>
            <person name="Welker D."/>
            <person name="Hughes J."/>
            <person name="Goh Y."/>
            <person name="Benson A."/>
            <person name="Baldwin K."/>
            <person name="Lee J.H."/>
            <person name="Diaz-Muniz I."/>
            <person name="Dosti B."/>
            <person name="Smeianov V."/>
            <person name="Wechter W."/>
            <person name="Barabote R."/>
            <person name="Lorca G."/>
            <person name="Altermann E."/>
            <person name="Barrangou R."/>
            <person name="Ganesan B."/>
            <person name="Xie Y."/>
            <person name="Rawsthorne H."/>
            <person name="Tamir D."/>
            <person name="Parker C."/>
            <person name="Breidt F."/>
            <person name="Broadbent J."/>
            <person name="Hutkins R."/>
            <person name="O'Sullivan D."/>
            <person name="Steele J."/>
            <person name="Unlu G."/>
            <person name="Saier M."/>
            <person name="Klaenhammer T."/>
            <person name="Richardson P."/>
            <person name="Kozyavkin S."/>
            <person name="Weimer B."/>
            <person name="Mills D."/>
        </authorList>
    </citation>
    <scope>NUCLEOTIDE SEQUENCE [LARGE SCALE GENOMIC DNA]</scope>
    <source>
        <strain evidence="2">ATCC 33323 / DSM 20243 / BCRC 14619 / CIP 102991 / JCM 1131 / KCTC 3163 / NCIMB 11718 / NCTC 13722 / AM63</strain>
    </source>
</reference>
<protein>
    <submittedName>
        <fullName evidence="1">Uncharacterized protein</fullName>
    </submittedName>
</protein>
<gene>
    <name evidence="1" type="ordered locus">LGAS_0133</name>
</gene>
<dbReference type="AlphaFoldDB" id="A0A830PMA9"/>
<accession>A0A830PMA9</accession>
<evidence type="ECO:0000313" key="1">
    <source>
        <dbReference type="EMBL" id="ABJ59545.1"/>
    </source>
</evidence>
<organism evidence="1 2">
    <name type="scientific">Lactobacillus gasseri (strain ATCC 33323 / DSM 20243 / BCRC 14619 / CIP 102991 / JCM 1131 / KCTC 3163 / NCIMB 11718 / NCTC 13722 / AM63)</name>
    <dbReference type="NCBI Taxonomy" id="324831"/>
    <lineage>
        <taxon>Bacteria</taxon>
        <taxon>Bacillati</taxon>
        <taxon>Bacillota</taxon>
        <taxon>Bacilli</taxon>
        <taxon>Lactobacillales</taxon>
        <taxon>Lactobacillaceae</taxon>
        <taxon>Lactobacillus</taxon>
    </lineage>
</organism>
<proteinExistence type="predicted"/>
<sequence length="182" mass="20417">MISKGKKELFCYNGSCISRRTMMDNLTTMTLADDIALSQEKIINGQQDLNTKRIYNEINSLGILDKPIEEYFDMTQDEYYNSESDGKLTLLHLDQPLSELSDRILTNHVDGYVDKDEINLTYNHEDPLQDGSYDRATDLHVLLYSLKVIGAVRAIAPDDLKKVLSKDAVLSLGLAAAALAKN</sequence>
<dbReference type="KEGG" id="lga:LGAS_0133"/>